<dbReference type="SUPFAM" id="SSF51064">
    <property type="entry name" value="Head domain of nucleotide exchange factor GrpE"/>
    <property type="match status" value="1"/>
</dbReference>
<dbReference type="PANTHER" id="PTHR21237:SF23">
    <property type="entry name" value="GRPE PROTEIN HOMOLOG, MITOCHONDRIAL"/>
    <property type="match status" value="1"/>
</dbReference>
<evidence type="ECO:0000313" key="14">
    <source>
        <dbReference type="Proteomes" id="UP000181901"/>
    </source>
</evidence>
<name>A0A1J5MZB1_9BACT</name>
<evidence type="ECO:0000256" key="7">
    <source>
        <dbReference type="ARBA" id="ARBA00053401"/>
    </source>
</evidence>
<comment type="caution">
    <text evidence="13">The sequence shown here is derived from an EMBL/GenBank/DDBJ whole genome shotgun (WGS) entry which is preliminary data.</text>
</comment>
<evidence type="ECO:0000256" key="4">
    <source>
        <dbReference type="ARBA" id="ARBA00022490"/>
    </source>
</evidence>
<dbReference type="GO" id="GO:0051082">
    <property type="term" value="F:unfolded protein binding"/>
    <property type="evidence" value="ECO:0007669"/>
    <property type="project" value="TreeGrafter"/>
</dbReference>
<dbReference type="SUPFAM" id="SSF58014">
    <property type="entry name" value="Coiled-coil domain of nucleotide exchange factor GrpE"/>
    <property type="match status" value="1"/>
</dbReference>
<dbReference type="HAMAP" id="MF_01151">
    <property type="entry name" value="GrpE"/>
    <property type="match status" value="1"/>
</dbReference>
<dbReference type="GO" id="GO:0042803">
    <property type="term" value="F:protein homodimerization activity"/>
    <property type="evidence" value="ECO:0007669"/>
    <property type="project" value="InterPro"/>
</dbReference>
<comment type="similarity">
    <text evidence="2 10 12">Belongs to the GrpE family.</text>
</comment>
<dbReference type="Proteomes" id="UP000181901">
    <property type="component" value="Unassembled WGS sequence"/>
</dbReference>
<dbReference type="GO" id="GO:0005737">
    <property type="term" value="C:cytoplasm"/>
    <property type="evidence" value="ECO:0007669"/>
    <property type="project" value="UniProtKB-SubCell"/>
</dbReference>
<evidence type="ECO:0000256" key="11">
    <source>
        <dbReference type="RuleBase" id="RU000639"/>
    </source>
</evidence>
<accession>A0A1J5MZB1</accession>
<organism evidence="13 14">
    <name type="scientific">Pseudodesulfovibrio hydrargyri</name>
    <dbReference type="NCBI Taxonomy" id="2125990"/>
    <lineage>
        <taxon>Bacteria</taxon>
        <taxon>Pseudomonadati</taxon>
        <taxon>Thermodesulfobacteriota</taxon>
        <taxon>Desulfovibrionia</taxon>
        <taxon>Desulfovibrionales</taxon>
        <taxon>Desulfovibrionaceae</taxon>
    </lineage>
</organism>
<dbReference type="InterPro" id="IPR000740">
    <property type="entry name" value="GrpE"/>
</dbReference>
<comment type="subcellular location">
    <subcellularLocation>
        <location evidence="1 10">Cytoplasm</location>
    </subcellularLocation>
</comment>
<evidence type="ECO:0000256" key="6">
    <source>
        <dbReference type="ARBA" id="ARBA00023186"/>
    </source>
</evidence>
<evidence type="ECO:0000313" key="13">
    <source>
        <dbReference type="EMBL" id="OIQ51164.1"/>
    </source>
</evidence>
<evidence type="ECO:0000256" key="5">
    <source>
        <dbReference type="ARBA" id="ARBA00023016"/>
    </source>
</evidence>
<sequence length="206" mass="22600">MAKNNNEVPINGLYDDEGRILDEQVAEARGEGEAESVEEAVEVSLSKEELAALCKESVCPECDVFKEAESIRLRALADSENVKKRLLRETEELKKYAGESILADLLPILDNLDLALAHTGNLSAECKNFVVGVDMTRKIFLDAVKNHGLEAVQAAVGTEFDPEIHEAVGTVEEPSLKSNQVAQVVQNGYRLKGRLLRPAKVMVNKL</sequence>
<dbReference type="GO" id="GO:0000774">
    <property type="term" value="F:adenyl-nucleotide exchange factor activity"/>
    <property type="evidence" value="ECO:0007669"/>
    <property type="project" value="InterPro"/>
</dbReference>
<dbReference type="PANTHER" id="PTHR21237">
    <property type="entry name" value="GRPE PROTEIN"/>
    <property type="match status" value="1"/>
</dbReference>
<dbReference type="Pfam" id="PF01025">
    <property type="entry name" value="GrpE"/>
    <property type="match status" value="1"/>
</dbReference>
<dbReference type="RefSeq" id="WP_071546540.1">
    <property type="nucleotide sequence ID" value="NZ_LKAQ01000004.1"/>
</dbReference>
<dbReference type="GO" id="GO:0051087">
    <property type="term" value="F:protein-folding chaperone binding"/>
    <property type="evidence" value="ECO:0007669"/>
    <property type="project" value="InterPro"/>
</dbReference>
<reference evidence="13 14" key="1">
    <citation type="submission" date="2015-09" db="EMBL/GenBank/DDBJ databases">
        <title>Genome of Desulfovibrio dechloracetivorans BerOc1, a mercury methylating strain isolated from highly hydrocarbons and metals contaminated coastal sediments.</title>
        <authorList>
            <person name="Goni Urriza M."/>
            <person name="Gassie C."/>
            <person name="Bouchez O."/>
            <person name="Klopp C."/>
            <person name="Ranchou-Peyruse A."/>
            <person name="Remy G."/>
        </authorList>
    </citation>
    <scope>NUCLEOTIDE SEQUENCE [LARGE SCALE GENOMIC DNA]</scope>
    <source>
        <strain evidence="13 14">BerOc1</strain>
    </source>
</reference>
<dbReference type="FunFam" id="2.30.22.10:FF:000001">
    <property type="entry name" value="Protein GrpE"/>
    <property type="match status" value="1"/>
</dbReference>
<comment type="function">
    <text evidence="7 10 11">Participates actively in the response to hyperosmotic and heat shock by preventing the aggregation of stress-denatured proteins, in association with DnaK and GrpE. It is the nucleotide exchange factor for DnaK and may function as a thermosensor. Unfolded proteins bind initially to DnaJ; upon interaction with the DnaJ-bound protein, DnaK hydrolyzes its bound ATP, resulting in the formation of a stable complex. GrpE releases ADP from DnaK; ATP binding to DnaK triggers the release of the substrate protein, thus completing the reaction cycle. Several rounds of ATP-dependent interactions between DnaJ, DnaK and GrpE are required for fully efficient folding.</text>
</comment>
<keyword evidence="5 10" id="KW-0346">Stress response</keyword>
<protein>
    <recommendedName>
        <fullName evidence="8 10">Protein GrpE</fullName>
    </recommendedName>
    <alternativeName>
        <fullName evidence="9 10">HSP-70 cofactor</fullName>
    </alternativeName>
</protein>
<dbReference type="PRINTS" id="PR00773">
    <property type="entry name" value="GRPEPROTEIN"/>
</dbReference>
<comment type="subunit">
    <text evidence="3 10">Homodimer.</text>
</comment>
<evidence type="ECO:0000256" key="3">
    <source>
        <dbReference type="ARBA" id="ARBA00011738"/>
    </source>
</evidence>
<keyword evidence="4 10" id="KW-0963">Cytoplasm</keyword>
<dbReference type="Gene3D" id="3.90.20.20">
    <property type="match status" value="1"/>
</dbReference>
<evidence type="ECO:0000256" key="2">
    <source>
        <dbReference type="ARBA" id="ARBA00009054"/>
    </source>
</evidence>
<keyword evidence="6 10" id="KW-0143">Chaperone</keyword>
<dbReference type="Gene3D" id="2.30.22.10">
    <property type="entry name" value="Head domain of nucleotide exchange factor GrpE"/>
    <property type="match status" value="1"/>
</dbReference>
<dbReference type="InterPro" id="IPR013805">
    <property type="entry name" value="GrpE_CC"/>
</dbReference>
<evidence type="ECO:0000256" key="8">
    <source>
        <dbReference type="ARBA" id="ARBA00072274"/>
    </source>
</evidence>
<evidence type="ECO:0000256" key="10">
    <source>
        <dbReference type="HAMAP-Rule" id="MF_01151"/>
    </source>
</evidence>
<dbReference type="CDD" id="cd00446">
    <property type="entry name" value="GrpE"/>
    <property type="match status" value="1"/>
</dbReference>
<keyword evidence="14" id="KW-1185">Reference proteome</keyword>
<evidence type="ECO:0000256" key="1">
    <source>
        <dbReference type="ARBA" id="ARBA00004496"/>
    </source>
</evidence>
<dbReference type="OrthoDB" id="9789811at2"/>
<evidence type="ECO:0000256" key="12">
    <source>
        <dbReference type="RuleBase" id="RU004478"/>
    </source>
</evidence>
<dbReference type="AlphaFoldDB" id="A0A1J5MZB1"/>
<dbReference type="GO" id="GO:0006457">
    <property type="term" value="P:protein folding"/>
    <property type="evidence" value="ECO:0007669"/>
    <property type="project" value="InterPro"/>
</dbReference>
<proteinExistence type="inferred from homology"/>
<dbReference type="EMBL" id="LKAQ01000004">
    <property type="protein sequence ID" value="OIQ51164.1"/>
    <property type="molecule type" value="Genomic_DNA"/>
</dbReference>
<dbReference type="PROSITE" id="PS01071">
    <property type="entry name" value="GRPE"/>
    <property type="match status" value="1"/>
</dbReference>
<dbReference type="InterPro" id="IPR009012">
    <property type="entry name" value="GrpE_head"/>
</dbReference>
<evidence type="ECO:0000256" key="9">
    <source>
        <dbReference type="ARBA" id="ARBA00076414"/>
    </source>
</evidence>
<gene>
    <name evidence="10 13" type="primary">grpE</name>
    <name evidence="13" type="ORF">BerOc1_03109</name>
</gene>